<feature type="region of interest" description="Disordered" evidence="10">
    <location>
        <begin position="1"/>
        <end position="21"/>
    </location>
</feature>
<evidence type="ECO:0000256" key="4">
    <source>
        <dbReference type="ARBA" id="ARBA00023015"/>
    </source>
</evidence>
<dbReference type="Gene3D" id="1.10.10.10">
    <property type="entry name" value="Winged helix-like DNA-binding domain superfamily/Winged helix DNA-binding domain"/>
    <property type="match status" value="1"/>
</dbReference>
<evidence type="ECO:0000256" key="10">
    <source>
        <dbReference type="SAM" id="MobiDB-lite"/>
    </source>
</evidence>
<dbReference type="PANTHER" id="PTHR10015">
    <property type="entry name" value="HEAT SHOCK TRANSCRIPTION FACTOR"/>
    <property type="match status" value="1"/>
</dbReference>
<evidence type="ECO:0000256" key="6">
    <source>
        <dbReference type="ARBA" id="ARBA00023125"/>
    </source>
</evidence>
<dbReference type="Pfam" id="PF00447">
    <property type="entry name" value="HSF_DNA-bind"/>
    <property type="match status" value="1"/>
</dbReference>
<accession>A0A2V0P8X4</accession>
<dbReference type="AlphaFoldDB" id="A0A2V0P8X4"/>
<keyword evidence="7" id="KW-0804">Transcription</keyword>
<protein>
    <submittedName>
        <fullName evidence="12">Heat shock factor</fullName>
    </submittedName>
</protein>
<comment type="subunit">
    <text evidence="2">Homotrimer.</text>
</comment>
<evidence type="ECO:0000256" key="2">
    <source>
        <dbReference type="ARBA" id="ARBA00011233"/>
    </source>
</evidence>
<comment type="caution">
    <text evidence="12">The sequence shown here is derived from an EMBL/GenBank/DDBJ whole genome shotgun (WGS) entry which is preliminary data.</text>
</comment>
<dbReference type="GO" id="GO:0043565">
    <property type="term" value="F:sequence-specific DNA binding"/>
    <property type="evidence" value="ECO:0007669"/>
    <property type="project" value="InterPro"/>
</dbReference>
<evidence type="ECO:0000256" key="5">
    <source>
        <dbReference type="ARBA" id="ARBA00023016"/>
    </source>
</evidence>
<evidence type="ECO:0000259" key="11">
    <source>
        <dbReference type="SMART" id="SM00415"/>
    </source>
</evidence>
<gene>
    <name evidence="12" type="ORF">Rsub_09103</name>
</gene>
<dbReference type="EMBL" id="BDRX01000077">
    <property type="protein sequence ID" value="GBF96308.1"/>
    <property type="molecule type" value="Genomic_DNA"/>
</dbReference>
<keyword evidence="5 12" id="KW-0346">Stress response</keyword>
<dbReference type="GO" id="GO:0003700">
    <property type="term" value="F:DNA-binding transcription factor activity"/>
    <property type="evidence" value="ECO:0007669"/>
    <property type="project" value="InterPro"/>
</dbReference>
<dbReference type="InterPro" id="IPR000232">
    <property type="entry name" value="HSF_DNA-bd"/>
</dbReference>
<keyword evidence="3" id="KW-0597">Phosphoprotein</keyword>
<dbReference type="STRING" id="307507.A0A2V0P8X4"/>
<feature type="compositionally biased region" description="Low complexity" evidence="10">
    <location>
        <begin position="235"/>
        <end position="244"/>
    </location>
</feature>
<dbReference type="InterPro" id="IPR036390">
    <property type="entry name" value="WH_DNA-bd_sf"/>
</dbReference>
<dbReference type="InterPro" id="IPR036388">
    <property type="entry name" value="WH-like_DNA-bd_sf"/>
</dbReference>
<dbReference type="InParanoid" id="A0A2V0P8X4"/>
<organism evidence="12 13">
    <name type="scientific">Raphidocelis subcapitata</name>
    <dbReference type="NCBI Taxonomy" id="307507"/>
    <lineage>
        <taxon>Eukaryota</taxon>
        <taxon>Viridiplantae</taxon>
        <taxon>Chlorophyta</taxon>
        <taxon>core chlorophytes</taxon>
        <taxon>Chlorophyceae</taxon>
        <taxon>CS clade</taxon>
        <taxon>Sphaeropleales</taxon>
        <taxon>Selenastraceae</taxon>
        <taxon>Raphidocelis</taxon>
    </lineage>
</organism>
<evidence type="ECO:0000256" key="9">
    <source>
        <dbReference type="RuleBase" id="RU004020"/>
    </source>
</evidence>
<dbReference type="SMART" id="SM00415">
    <property type="entry name" value="HSF"/>
    <property type="match status" value="1"/>
</dbReference>
<feature type="domain" description="HSF-type DNA-binding" evidence="11">
    <location>
        <begin position="17"/>
        <end position="110"/>
    </location>
</feature>
<sequence length="533" mass="54357">MARAGRSQAAEPSGPQQPAPFLSKTYDFVEDPDTDSVVSWGPDGRSFIVWDPTVFARDLLPVNFKHNNLSSFVRQLNTYGFRKSDPDRWEFANEHFLRGRRDLLALIQRRRASAAGGGGPAGAAALPGQGVIELGHYGGLADELDALKRDKGVLMVELMRLRQAQAASDARMRDMQVRLDATEARQATMISFIGRVAANPAALTQLVAAAAAAQQHQQLHPSLQWLGGGGGGGAEVAVTEAPEPAARKKRRASRGDDADGAVAAAAAAAAAPAYGLAPVAVPFSGAGCPLIAYAPQPGCVVGSPLVSPTAATAGAGAATLAAALDAAAAGAPPAVSPRGAAALRLDAGATDMLAALQQEQLQLCAAAAAREESRQQLGLAPGGGAAPYTARALHEEREAQRLMEHLRLQHGPEADAQQQHEQEQHEQARAQAEAEAGGDDDALAALAAGAPPAEAWAPPAALKLGVGGEDDTGLGASLDQISGLSGLAGAGLASAMSTGLASAMSTDLLLAEDLARDGLWQSLLGGGTAAPPL</sequence>
<keyword evidence="4" id="KW-0805">Transcription regulation</keyword>
<keyword evidence="13" id="KW-1185">Reference proteome</keyword>
<evidence type="ECO:0000256" key="7">
    <source>
        <dbReference type="ARBA" id="ARBA00023163"/>
    </source>
</evidence>
<dbReference type="SUPFAM" id="SSF46785">
    <property type="entry name" value="Winged helix' DNA-binding domain"/>
    <property type="match status" value="1"/>
</dbReference>
<dbReference type="PANTHER" id="PTHR10015:SF427">
    <property type="entry name" value="HEAT SHOCK FACTOR PROTEIN"/>
    <property type="match status" value="1"/>
</dbReference>
<feature type="compositionally biased region" description="Basic and acidic residues" evidence="10">
    <location>
        <begin position="412"/>
        <end position="428"/>
    </location>
</feature>
<name>A0A2V0P8X4_9CHLO</name>
<dbReference type="PRINTS" id="PR00056">
    <property type="entry name" value="HSFDOMAIN"/>
</dbReference>
<feature type="region of interest" description="Disordered" evidence="10">
    <location>
        <begin position="228"/>
        <end position="256"/>
    </location>
</feature>
<comment type="similarity">
    <text evidence="9">Belongs to the HSF family.</text>
</comment>
<evidence type="ECO:0000313" key="12">
    <source>
        <dbReference type="EMBL" id="GBF96308.1"/>
    </source>
</evidence>
<dbReference type="FunFam" id="1.10.10.10:FF:000037">
    <property type="entry name" value="Heat stress transcription factor B-4"/>
    <property type="match status" value="1"/>
</dbReference>
<dbReference type="Proteomes" id="UP000247498">
    <property type="component" value="Unassembled WGS sequence"/>
</dbReference>
<evidence type="ECO:0000256" key="1">
    <source>
        <dbReference type="ARBA" id="ARBA00004123"/>
    </source>
</evidence>
<dbReference type="GO" id="GO:0005634">
    <property type="term" value="C:nucleus"/>
    <property type="evidence" value="ECO:0007669"/>
    <property type="project" value="UniProtKB-SubCell"/>
</dbReference>
<keyword evidence="8" id="KW-0539">Nucleus</keyword>
<evidence type="ECO:0000256" key="3">
    <source>
        <dbReference type="ARBA" id="ARBA00022553"/>
    </source>
</evidence>
<dbReference type="OrthoDB" id="60033at2759"/>
<feature type="region of interest" description="Disordered" evidence="10">
    <location>
        <begin position="412"/>
        <end position="437"/>
    </location>
</feature>
<evidence type="ECO:0000256" key="8">
    <source>
        <dbReference type="ARBA" id="ARBA00023242"/>
    </source>
</evidence>
<keyword evidence="6" id="KW-0238">DNA-binding</keyword>
<reference evidence="12 13" key="1">
    <citation type="journal article" date="2018" name="Sci. Rep.">
        <title>Raphidocelis subcapitata (=Pseudokirchneriella subcapitata) provides an insight into genome evolution and environmental adaptations in the Sphaeropleales.</title>
        <authorList>
            <person name="Suzuki S."/>
            <person name="Yamaguchi H."/>
            <person name="Nakajima N."/>
            <person name="Kawachi M."/>
        </authorList>
    </citation>
    <scope>NUCLEOTIDE SEQUENCE [LARGE SCALE GENOMIC DNA]</scope>
    <source>
        <strain evidence="12 13">NIES-35</strain>
    </source>
</reference>
<proteinExistence type="inferred from homology"/>
<evidence type="ECO:0000313" key="13">
    <source>
        <dbReference type="Proteomes" id="UP000247498"/>
    </source>
</evidence>
<comment type="subcellular location">
    <subcellularLocation>
        <location evidence="1">Nucleus</location>
    </subcellularLocation>
</comment>